<keyword evidence="2 3" id="KW-0479">Metal-binding</keyword>
<dbReference type="GO" id="GO:0046872">
    <property type="term" value="F:metal ion binding"/>
    <property type="evidence" value="ECO:0007669"/>
    <property type="project" value="UniProtKB-KW"/>
</dbReference>
<evidence type="ECO:0000313" key="5">
    <source>
        <dbReference type="Proteomes" id="UP000231632"/>
    </source>
</evidence>
<organism evidence="4 5">
    <name type="scientific">Mariprofundus micogutta</name>
    <dbReference type="NCBI Taxonomy" id="1921010"/>
    <lineage>
        <taxon>Bacteria</taxon>
        <taxon>Pseudomonadati</taxon>
        <taxon>Pseudomonadota</taxon>
        <taxon>Candidatius Mariprofundia</taxon>
        <taxon>Mariprofundales</taxon>
        <taxon>Mariprofundaceae</taxon>
        <taxon>Mariprofundus</taxon>
    </lineage>
</organism>
<dbReference type="AlphaFoldDB" id="A0A1L8CLN3"/>
<accession>A0A1L8CLN3</accession>
<dbReference type="RefSeq" id="WP_072659160.1">
    <property type="nucleotide sequence ID" value="NZ_BDFD01000005.1"/>
</dbReference>
<reference evidence="4 5" key="1">
    <citation type="journal article" date="2017" name="Arch. Microbiol.">
        <title>Mariprofundus micogutta sp. nov., a novel iron-oxidizing zetaproteobacterium isolated from a deep-sea hydrothermal field at the Bayonnaise knoll of the Izu-Ogasawara arc, and a description of Mariprofundales ord. nov. and Zetaproteobacteria classis nov.</title>
        <authorList>
            <person name="Makita H."/>
            <person name="Tanaka E."/>
            <person name="Mitsunobu S."/>
            <person name="Miyazaki M."/>
            <person name="Nunoura T."/>
            <person name="Uematsu K."/>
            <person name="Takaki Y."/>
            <person name="Nishi S."/>
            <person name="Shimamura S."/>
            <person name="Takai K."/>
        </authorList>
    </citation>
    <scope>NUCLEOTIDE SEQUENCE [LARGE SCALE GENOMIC DNA]</scope>
    <source>
        <strain evidence="4 5">ET2</strain>
    </source>
</reference>
<dbReference type="STRING" id="1921010.MMIC_P0785"/>
<comment type="similarity">
    <text evidence="1">Belongs to the DinB family.</text>
</comment>
<feature type="binding site" evidence="3">
    <location>
        <position position="48"/>
    </location>
    <ligand>
        <name>a divalent metal cation</name>
        <dbReference type="ChEBI" id="CHEBI:60240"/>
    </ligand>
</feature>
<evidence type="ECO:0000256" key="3">
    <source>
        <dbReference type="PIRSR" id="PIRSR607837-1"/>
    </source>
</evidence>
<dbReference type="InterPro" id="IPR007837">
    <property type="entry name" value="DinB"/>
</dbReference>
<dbReference type="SUPFAM" id="SSF109854">
    <property type="entry name" value="DinB/YfiT-like putative metalloenzymes"/>
    <property type="match status" value="1"/>
</dbReference>
<dbReference type="OrthoDB" id="9807509at2"/>
<feature type="binding site" evidence="3">
    <location>
        <position position="148"/>
    </location>
    <ligand>
        <name>a divalent metal cation</name>
        <dbReference type="ChEBI" id="CHEBI:60240"/>
    </ligand>
</feature>
<dbReference type="EMBL" id="BDFD01000005">
    <property type="protein sequence ID" value="GAV19827.1"/>
    <property type="molecule type" value="Genomic_DNA"/>
</dbReference>
<dbReference type="InterPro" id="IPR034660">
    <property type="entry name" value="DinB/YfiT-like"/>
</dbReference>
<evidence type="ECO:0000256" key="1">
    <source>
        <dbReference type="ARBA" id="ARBA00008635"/>
    </source>
</evidence>
<dbReference type="PANTHER" id="PTHR37302">
    <property type="entry name" value="SLR1116 PROTEIN"/>
    <property type="match status" value="1"/>
</dbReference>
<dbReference type="Proteomes" id="UP000231632">
    <property type="component" value="Unassembled WGS sequence"/>
</dbReference>
<dbReference type="Gene3D" id="1.20.120.450">
    <property type="entry name" value="dinb family like domain"/>
    <property type="match status" value="1"/>
</dbReference>
<gene>
    <name evidence="4" type="ORF">MMIC_P0785</name>
</gene>
<evidence type="ECO:0000313" key="4">
    <source>
        <dbReference type="EMBL" id="GAV19827.1"/>
    </source>
</evidence>
<name>A0A1L8CLN3_9PROT</name>
<protein>
    <submittedName>
        <fullName evidence="4">DinB family protein</fullName>
    </submittedName>
</protein>
<evidence type="ECO:0000256" key="2">
    <source>
        <dbReference type="ARBA" id="ARBA00022723"/>
    </source>
</evidence>
<feature type="binding site" evidence="3">
    <location>
        <position position="144"/>
    </location>
    <ligand>
        <name>a divalent metal cation</name>
        <dbReference type="ChEBI" id="CHEBI:60240"/>
    </ligand>
</feature>
<dbReference type="Pfam" id="PF05163">
    <property type="entry name" value="DinB"/>
    <property type="match status" value="1"/>
</dbReference>
<keyword evidence="5" id="KW-1185">Reference proteome</keyword>
<proteinExistence type="inferred from homology"/>
<sequence length="176" mass="20401">MTEYLQRMAVYNRWMNDKLFAKASELSDEALCEDRGAFFSSISGTLNHIMVADLFWLSRFAFNKHCREALLSLADFPRPESLRDILFEDFNELTAARAKLDALIIDFCQTWTENLLAQPIRYRNTAGEKQERQLGPLLQHFFNHQTHHRGQVTTLLFQAGIDPGPTDLLVMMMEDK</sequence>
<comment type="caution">
    <text evidence="4">The sequence shown here is derived from an EMBL/GenBank/DDBJ whole genome shotgun (WGS) entry which is preliminary data.</text>
</comment>
<dbReference type="PANTHER" id="PTHR37302:SF1">
    <property type="entry name" value="PROTEIN DINB"/>
    <property type="match status" value="1"/>
</dbReference>